<evidence type="ECO:0000313" key="1">
    <source>
        <dbReference type="EMBL" id="KAI3692131.1"/>
    </source>
</evidence>
<accession>A0ACB8Z3T5</accession>
<keyword evidence="2" id="KW-1185">Reference proteome</keyword>
<reference evidence="2" key="1">
    <citation type="journal article" date="2022" name="Mol. Ecol. Resour.">
        <title>The genomes of chicory, endive, great burdock and yacon provide insights into Asteraceae palaeo-polyploidization history and plant inulin production.</title>
        <authorList>
            <person name="Fan W."/>
            <person name="Wang S."/>
            <person name="Wang H."/>
            <person name="Wang A."/>
            <person name="Jiang F."/>
            <person name="Liu H."/>
            <person name="Zhao H."/>
            <person name="Xu D."/>
            <person name="Zhang Y."/>
        </authorList>
    </citation>
    <scope>NUCLEOTIDE SEQUENCE [LARGE SCALE GENOMIC DNA]</scope>
    <source>
        <strain evidence="2">cv. Niubang</strain>
    </source>
</reference>
<reference evidence="1 2" key="2">
    <citation type="journal article" date="2022" name="Mol. Ecol. Resour.">
        <title>The genomes of chicory, endive, great burdock and yacon provide insights into Asteraceae paleo-polyploidization history and plant inulin production.</title>
        <authorList>
            <person name="Fan W."/>
            <person name="Wang S."/>
            <person name="Wang H."/>
            <person name="Wang A."/>
            <person name="Jiang F."/>
            <person name="Liu H."/>
            <person name="Zhao H."/>
            <person name="Xu D."/>
            <person name="Zhang Y."/>
        </authorList>
    </citation>
    <scope>NUCLEOTIDE SEQUENCE [LARGE SCALE GENOMIC DNA]</scope>
    <source>
        <strain evidence="2">cv. Niubang</strain>
    </source>
</reference>
<name>A0ACB8Z3T5_ARCLA</name>
<dbReference type="EMBL" id="CM042057">
    <property type="protein sequence ID" value="KAI3692131.1"/>
    <property type="molecule type" value="Genomic_DNA"/>
</dbReference>
<organism evidence="1 2">
    <name type="scientific">Arctium lappa</name>
    <name type="common">Greater burdock</name>
    <name type="synonym">Lappa major</name>
    <dbReference type="NCBI Taxonomy" id="4217"/>
    <lineage>
        <taxon>Eukaryota</taxon>
        <taxon>Viridiplantae</taxon>
        <taxon>Streptophyta</taxon>
        <taxon>Embryophyta</taxon>
        <taxon>Tracheophyta</taxon>
        <taxon>Spermatophyta</taxon>
        <taxon>Magnoliopsida</taxon>
        <taxon>eudicotyledons</taxon>
        <taxon>Gunneridae</taxon>
        <taxon>Pentapetalae</taxon>
        <taxon>asterids</taxon>
        <taxon>campanulids</taxon>
        <taxon>Asterales</taxon>
        <taxon>Asteraceae</taxon>
        <taxon>Carduoideae</taxon>
        <taxon>Cardueae</taxon>
        <taxon>Arctiinae</taxon>
        <taxon>Arctium</taxon>
    </lineage>
</organism>
<proteinExistence type="predicted"/>
<comment type="caution">
    <text evidence="1">The sequence shown here is derived from an EMBL/GenBank/DDBJ whole genome shotgun (WGS) entry which is preliminary data.</text>
</comment>
<gene>
    <name evidence="1" type="ORF">L6452_31940</name>
</gene>
<protein>
    <submittedName>
        <fullName evidence="1">Uncharacterized protein</fullName>
    </submittedName>
</protein>
<sequence>MVYSGDAIPSSGDIEFNRVDDAIGLGHARYADAVQIWDRKSGKLSDFTTHFTFIIIDTQCNTVYGDGFAFFLAPVGFEIPLNSTGSFLGLFNTTTDDSPESQMIVVEFDTFVNDWDPPFAHVGINRNSIRSAVYTFWNATLHSGMSADAWISYNGTTQMLSLSWRYSAENTSREMTTHLSYRVDLREALPEKVTIGFSGASSSFGERHILRYWEFNSTLDLVGEIPNLPKVMPVPMYLAALGAREVSSVGASMTAASINLPR</sequence>
<evidence type="ECO:0000313" key="2">
    <source>
        <dbReference type="Proteomes" id="UP001055879"/>
    </source>
</evidence>
<dbReference type="Proteomes" id="UP001055879">
    <property type="component" value="Linkage Group LG11"/>
</dbReference>